<evidence type="ECO:0000313" key="8">
    <source>
        <dbReference type="EMBL" id="KAK7097179.1"/>
    </source>
</evidence>
<dbReference type="PANTHER" id="PTHR12360:SF1">
    <property type="entry name" value="NF-X1-TYPE ZINC FINGER PROTEIN NFXL1"/>
    <property type="match status" value="1"/>
</dbReference>
<feature type="domain" description="NF-X1-type" evidence="7">
    <location>
        <begin position="580"/>
        <end position="625"/>
    </location>
</feature>
<dbReference type="AlphaFoldDB" id="A0AAN9B3K2"/>
<keyword evidence="9" id="KW-1185">Reference proteome</keyword>
<dbReference type="EMBL" id="JBAMIC010000013">
    <property type="protein sequence ID" value="KAK7097179.1"/>
    <property type="molecule type" value="Genomic_DNA"/>
</dbReference>
<feature type="domain" description="NF-X1-type" evidence="7">
    <location>
        <begin position="362"/>
        <end position="381"/>
    </location>
</feature>
<evidence type="ECO:0000256" key="3">
    <source>
        <dbReference type="ARBA" id="ARBA00022737"/>
    </source>
</evidence>
<dbReference type="GO" id="GO:0005634">
    <property type="term" value="C:nucleus"/>
    <property type="evidence" value="ECO:0007669"/>
    <property type="project" value="InterPro"/>
</dbReference>
<dbReference type="Proteomes" id="UP001374579">
    <property type="component" value="Unassembled WGS sequence"/>
</dbReference>
<reference evidence="8 9" key="1">
    <citation type="submission" date="2024-02" db="EMBL/GenBank/DDBJ databases">
        <title>Chromosome-scale genome assembly of the rough periwinkle Littorina saxatilis.</title>
        <authorList>
            <person name="De Jode A."/>
            <person name="Faria R."/>
            <person name="Formenti G."/>
            <person name="Sims Y."/>
            <person name="Smith T.P."/>
            <person name="Tracey A."/>
            <person name="Wood J.M.D."/>
            <person name="Zagrodzka Z.B."/>
            <person name="Johannesson K."/>
            <person name="Butlin R.K."/>
            <person name="Leder E.H."/>
        </authorList>
    </citation>
    <scope>NUCLEOTIDE SEQUENCE [LARGE SCALE GENOMIC DNA]</scope>
    <source>
        <strain evidence="8">Snail1</strain>
        <tissue evidence="8">Muscle</tissue>
    </source>
</reference>
<keyword evidence="2" id="KW-0479">Metal-binding</keyword>
<proteinExistence type="inferred from homology"/>
<feature type="compositionally biased region" description="Polar residues" evidence="6">
    <location>
        <begin position="53"/>
        <end position="62"/>
    </location>
</feature>
<feature type="region of interest" description="Disordered" evidence="6">
    <location>
        <begin position="1"/>
        <end position="104"/>
    </location>
</feature>
<feature type="domain" description="NF-X1-type" evidence="7">
    <location>
        <begin position="415"/>
        <end position="434"/>
    </location>
</feature>
<accession>A0AAN9B3K2</accession>
<feature type="domain" description="NF-X1-type" evidence="7">
    <location>
        <begin position="467"/>
        <end position="486"/>
    </location>
</feature>
<keyword evidence="3" id="KW-0677">Repeat</keyword>
<dbReference type="Pfam" id="PF01422">
    <property type="entry name" value="zf-NF-X1"/>
    <property type="match status" value="8"/>
</dbReference>
<dbReference type="InterPro" id="IPR034078">
    <property type="entry name" value="NFX1_fam"/>
</dbReference>
<evidence type="ECO:0000259" key="7">
    <source>
        <dbReference type="SMART" id="SM00438"/>
    </source>
</evidence>
<dbReference type="CDD" id="cd16697">
    <property type="entry name" value="RING-CH-C4HC3_NFXL1"/>
    <property type="match status" value="1"/>
</dbReference>
<dbReference type="SMART" id="SM00438">
    <property type="entry name" value="ZnF_NFX"/>
    <property type="match status" value="8"/>
</dbReference>
<dbReference type="GO" id="GO:0000981">
    <property type="term" value="F:DNA-binding transcription factor activity, RNA polymerase II-specific"/>
    <property type="evidence" value="ECO:0007669"/>
    <property type="project" value="TreeGrafter"/>
</dbReference>
<gene>
    <name evidence="8" type="ORF">V1264_004194</name>
</gene>
<feature type="domain" description="NF-X1-type" evidence="7">
    <location>
        <begin position="551"/>
        <end position="571"/>
    </location>
</feature>
<feature type="compositionally biased region" description="Acidic residues" evidence="6">
    <location>
        <begin position="92"/>
        <end position="104"/>
    </location>
</feature>
<comment type="similarity">
    <text evidence="1">Belongs to the NFX1 family.</text>
</comment>
<dbReference type="InterPro" id="IPR000967">
    <property type="entry name" value="Znf_NFX1"/>
</dbReference>
<feature type="domain" description="NF-X1-type" evidence="7">
    <location>
        <begin position="494"/>
        <end position="513"/>
    </location>
</feature>
<feature type="domain" description="NF-X1-type" evidence="7">
    <location>
        <begin position="309"/>
        <end position="328"/>
    </location>
</feature>
<dbReference type="GO" id="GO:0000977">
    <property type="term" value="F:RNA polymerase II transcription regulatory region sequence-specific DNA binding"/>
    <property type="evidence" value="ECO:0007669"/>
    <property type="project" value="TreeGrafter"/>
</dbReference>
<protein>
    <recommendedName>
        <fullName evidence="7">NF-X1-type domain-containing protein</fullName>
    </recommendedName>
</protein>
<keyword evidence="5" id="KW-0862">Zinc</keyword>
<dbReference type="PANTHER" id="PTHR12360">
    <property type="entry name" value="NUCLEAR TRANSCRIPTION FACTOR, X-BOX BINDING 1 NFX1"/>
    <property type="match status" value="1"/>
</dbReference>
<feature type="domain" description="NF-X1-type" evidence="7">
    <location>
        <begin position="256"/>
        <end position="274"/>
    </location>
</feature>
<dbReference type="GO" id="GO:0008270">
    <property type="term" value="F:zinc ion binding"/>
    <property type="evidence" value="ECO:0007669"/>
    <property type="project" value="UniProtKB-KW"/>
</dbReference>
<dbReference type="CDD" id="cd06008">
    <property type="entry name" value="NF-X1-zinc-finger"/>
    <property type="match status" value="4"/>
</dbReference>
<comment type="caution">
    <text evidence="8">The sequence shown here is derived from an EMBL/GenBank/DDBJ whole genome shotgun (WGS) entry which is preliminary data.</text>
</comment>
<evidence type="ECO:0000256" key="4">
    <source>
        <dbReference type="ARBA" id="ARBA00022771"/>
    </source>
</evidence>
<evidence type="ECO:0000313" key="9">
    <source>
        <dbReference type="Proteomes" id="UP001374579"/>
    </source>
</evidence>
<evidence type="ECO:0000256" key="1">
    <source>
        <dbReference type="ARBA" id="ARBA00007269"/>
    </source>
</evidence>
<sequence length="712" mass="79048">MDKPAYLRGRGRGRGRGAVPSQGDFNRPGNNVNSPGFPGKQRHSNTNSGGGNVRSSGDNNSSKAKENGNGKDAFAEASSRHQEAAKRHLKEFEDDVDSDEEEDDIGDRVLEKVFKIYSDNYDERNDEGSDVSRAQEHILHSFRSGTSACLICIDNIKKEDAIWTCQGCCCMLHLQCIQKWVKEGVYQQQYQAEQAGQSLELDLPWFCPKCRYEYKQSQCPTRSFCFCGKVEDPKFDPWLIPHSCGQTCGRALKPHCGHVCLLNCHPGPCPPCPKMVQLACCCGRSGKQPRRCNARTWICGKVCGKPLSCGQHTCEDKCHTGECQPCPKTSVQRCSCGKSKESRPCASPLWHCQQACGKRLACGNHVCEEVCHSGKCGPCPRAGERRCPCGKTAFELPCTEDIPTCGDTCGKLLLCGLHTCTQRCHQGPCGQCLQLQPKRCRCGQSQKEVLCSKEYLCDKRCTNMRDCRKHPCKRKCCDGNCPPCEQNCGKTLGCRNHKCPSRCHRGVCYPCNETKDITCFCKASKITVPCGKEKSTKPPRCNLPCKIPPNCHHPKRQKHRCHFGECPPCTQVCDLSLPSCQHSCPARCHDAIKVKVEDKSKKEGPWAIAPVYTETVKRPCPPCQVPVPVECMGKHEVGQFPCSEVRPYSCGRKCGRELECGNHTCRLDCHVVHGAPDGHQVGIIFDGNFNYCASNCQYNTYLDSTILAHYLL</sequence>
<evidence type="ECO:0000256" key="5">
    <source>
        <dbReference type="ARBA" id="ARBA00022833"/>
    </source>
</evidence>
<evidence type="ECO:0000256" key="2">
    <source>
        <dbReference type="ARBA" id="ARBA00022723"/>
    </source>
</evidence>
<evidence type="ECO:0000256" key="6">
    <source>
        <dbReference type="SAM" id="MobiDB-lite"/>
    </source>
</evidence>
<organism evidence="8 9">
    <name type="scientific">Littorina saxatilis</name>
    <dbReference type="NCBI Taxonomy" id="31220"/>
    <lineage>
        <taxon>Eukaryota</taxon>
        <taxon>Metazoa</taxon>
        <taxon>Spiralia</taxon>
        <taxon>Lophotrochozoa</taxon>
        <taxon>Mollusca</taxon>
        <taxon>Gastropoda</taxon>
        <taxon>Caenogastropoda</taxon>
        <taxon>Littorinimorpha</taxon>
        <taxon>Littorinoidea</taxon>
        <taxon>Littorinidae</taxon>
        <taxon>Littorina</taxon>
    </lineage>
</organism>
<keyword evidence="4" id="KW-0863">Zinc-finger</keyword>
<name>A0AAN9B3K2_9CAEN</name>